<evidence type="ECO:0000313" key="3">
    <source>
        <dbReference type="Proteomes" id="UP001209540"/>
    </source>
</evidence>
<organism evidence="2 3">
    <name type="scientific">Phascolomyces articulosus</name>
    <dbReference type="NCBI Taxonomy" id="60185"/>
    <lineage>
        <taxon>Eukaryota</taxon>
        <taxon>Fungi</taxon>
        <taxon>Fungi incertae sedis</taxon>
        <taxon>Mucoromycota</taxon>
        <taxon>Mucoromycotina</taxon>
        <taxon>Mucoromycetes</taxon>
        <taxon>Mucorales</taxon>
        <taxon>Lichtheimiaceae</taxon>
        <taxon>Phascolomyces</taxon>
    </lineage>
</organism>
<dbReference type="Proteomes" id="UP001209540">
    <property type="component" value="Unassembled WGS sequence"/>
</dbReference>
<keyword evidence="1" id="KW-0812">Transmembrane</keyword>
<sequence>MDEYCFSSSLTLLLCCRLPLLIAILLFLLFLLLHLLPLQITSLPLLIMTSLSNIFIIIVMCGYSVYYIDLIVENEKGI</sequence>
<feature type="transmembrane region" description="Helical" evidence="1">
    <location>
        <begin position="45"/>
        <end position="68"/>
    </location>
</feature>
<reference evidence="2" key="1">
    <citation type="journal article" date="2022" name="IScience">
        <title>Evolution of zygomycete secretomes and the origins of terrestrial fungal ecologies.</title>
        <authorList>
            <person name="Chang Y."/>
            <person name="Wang Y."/>
            <person name="Mondo S."/>
            <person name="Ahrendt S."/>
            <person name="Andreopoulos W."/>
            <person name="Barry K."/>
            <person name="Beard J."/>
            <person name="Benny G.L."/>
            <person name="Blankenship S."/>
            <person name="Bonito G."/>
            <person name="Cuomo C."/>
            <person name="Desiro A."/>
            <person name="Gervers K.A."/>
            <person name="Hundley H."/>
            <person name="Kuo A."/>
            <person name="LaButti K."/>
            <person name="Lang B.F."/>
            <person name="Lipzen A."/>
            <person name="O'Donnell K."/>
            <person name="Pangilinan J."/>
            <person name="Reynolds N."/>
            <person name="Sandor L."/>
            <person name="Smith M.E."/>
            <person name="Tsang A."/>
            <person name="Grigoriev I.V."/>
            <person name="Stajich J.E."/>
            <person name="Spatafora J.W."/>
        </authorList>
    </citation>
    <scope>NUCLEOTIDE SEQUENCE</scope>
    <source>
        <strain evidence="2">RSA 2281</strain>
    </source>
</reference>
<evidence type="ECO:0000256" key="1">
    <source>
        <dbReference type="SAM" id="Phobius"/>
    </source>
</evidence>
<accession>A0AAD5KND4</accession>
<evidence type="ECO:0000313" key="2">
    <source>
        <dbReference type="EMBL" id="KAI9271813.1"/>
    </source>
</evidence>
<gene>
    <name evidence="2" type="ORF">BDA99DRAFT_501089</name>
</gene>
<proteinExistence type="predicted"/>
<keyword evidence="3" id="KW-1185">Reference proteome</keyword>
<protein>
    <submittedName>
        <fullName evidence="2">Uncharacterized protein</fullName>
    </submittedName>
</protein>
<keyword evidence="1" id="KW-1133">Transmembrane helix</keyword>
<feature type="transmembrane region" description="Helical" evidence="1">
    <location>
        <begin position="12"/>
        <end position="33"/>
    </location>
</feature>
<reference evidence="2" key="2">
    <citation type="submission" date="2023-02" db="EMBL/GenBank/DDBJ databases">
        <authorList>
            <consortium name="DOE Joint Genome Institute"/>
            <person name="Mondo S.J."/>
            <person name="Chang Y."/>
            <person name="Wang Y."/>
            <person name="Ahrendt S."/>
            <person name="Andreopoulos W."/>
            <person name="Barry K."/>
            <person name="Beard J."/>
            <person name="Benny G.L."/>
            <person name="Blankenship S."/>
            <person name="Bonito G."/>
            <person name="Cuomo C."/>
            <person name="Desiro A."/>
            <person name="Gervers K.A."/>
            <person name="Hundley H."/>
            <person name="Kuo A."/>
            <person name="LaButti K."/>
            <person name="Lang B.F."/>
            <person name="Lipzen A."/>
            <person name="O'Donnell K."/>
            <person name="Pangilinan J."/>
            <person name="Reynolds N."/>
            <person name="Sandor L."/>
            <person name="Smith M.W."/>
            <person name="Tsang A."/>
            <person name="Grigoriev I.V."/>
            <person name="Stajich J.E."/>
            <person name="Spatafora J.W."/>
        </authorList>
    </citation>
    <scope>NUCLEOTIDE SEQUENCE</scope>
    <source>
        <strain evidence="2">RSA 2281</strain>
    </source>
</reference>
<dbReference type="AlphaFoldDB" id="A0AAD5KND4"/>
<keyword evidence="1" id="KW-0472">Membrane</keyword>
<comment type="caution">
    <text evidence="2">The sequence shown here is derived from an EMBL/GenBank/DDBJ whole genome shotgun (WGS) entry which is preliminary data.</text>
</comment>
<dbReference type="EMBL" id="JAIXMP010000006">
    <property type="protein sequence ID" value="KAI9271813.1"/>
    <property type="molecule type" value="Genomic_DNA"/>
</dbReference>
<name>A0AAD5KND4_9FUNG</name>